<evidence type="ECO:0008006" key="4">
    <source>
        <dbReference type="Google" id="ProtNLM"/>
    </source>
</evidence>
<keyword evidence="3" id="KW-1185">Reference proteome</keyword>
<reference evidence="2 3" key="1">
    <citation type="journal article" date="2019" name="Appl. Environ. Microbiol.">
        <title>Environmental Evidence and Genomic Insight of Iron-oxidizing Bacteria Preference Towards More Corrosion Resistant Stainless Steel at Higher Salinities.</title>
        <authorList>
            <person name="Garrison C.E."/>
            <person name="Price K.A."/>
            <person name="Field E.K."/>
        </authorList>
    </citation>
    <scope>NUCLEOTIDE SEQUENCE [LARGE SCALE GENOMIC DNA]</scope>
    <source>
        <strain evidence="2 3">P3</strain>
    </source>
</reference>
<dbReference type="AlphaFoldDB" id="A0A5R9H2P3"/>
<comment type="caution">
    <text evidence="2">The sequence shown here is derived from an EMBL/GenBank/DDBJ whole genome shotgun (WGS) entry which is preliminary data.</text>
</comment>
<dbReference type="Proteomes" id="UP000306585">
    <property type="component" value="Unassembled WGS sequence"/>
</dbReference>
<keyword evidence="1" id="KW-0732">Signal</keyword>
<proteinExistence type="predicted"/>
<sequence length="85" mass="9110">MARLILLLSALLTYALPAQAQLFVSVEEREAKITAELQGNEGYHAVLARKLASIATTEKGQHDLRAAKTFINMAEDEAAKAGGAK</sequence>
<evidence type="ECO:0000313" key="2">
    <source>
        <dbReference type="EMBL" id="TLS69004.1"/>
    </source>
</evidence>
<dbReference type="OrthoDB" id="9972675at2"/>
<name>A0A5R9H2P3_9PROT</name>
<evidence type="ECO:0000313" key="3">
    <source>
        <dbReference type="Proteomes" id="UP000306585"/>
    </source>
</evidence>
<dbReference type="RefSeq" id="WP_138237819.1">
    <property type="nucleotide sequence ID" value="NZ_VBRY01000001.1"/>
</dbReference>
<gene>
    <name evidence="2" type="ORF">FEF65_00455</name>
</gene>
<evidence type="ECO:0000256" key="1">
    <source>
        <dbReference type="SAM" id="SignalP"/>
    </source>
</evidence>
<dbReference type="EMBL" id="VBRY01000001">
    <property type="protein sequence ID" value="TLS69004.1"/>
    <property type="molecule type" value="Genomic_DNA"/>
</dbReference>
<organism evidence="2 3">
    <name type="scientific">Mariprofundus erugo</name>
    <dbReference type="NCBI Taxonomy" id="2528639"/>
    <lineage>
        <taxon>Bacteria</taxon>
        <taxon>Pseudomonadati</taxon>
        <taxon>Pseudomonadota</taxon>
        <taxon>Candidatius Mariprofundia</taxon>
        <taxon>Mariprofundales</taxon>
        <taxon>Mariprofundaceae</taxon>
        <taxon>Mariprofundus</taxon>
    </lineage>
</organism>
<feature type="chain" id="PRO_5024436425" description="DUF4398 domain-containing protein" evidence="1">
    <location>
        <begin position="21"/>
        <end position="85"/>
    </location>
</feature>
<feature type="signal peptide" evidence="1">
    <location>
        <begin position="1"/>
        <end position="20"/>
    </location>
</feature>
<accession>A0A5R9H2P3</accession>
<protein>
    <recommendedName>
        <fullName evidence="4">DUF4398 domain-containing protein</fullName>
    </recommendedName>
</protein>